<dbReference type="OrthoDB" id="1522162at2"/>
<dbReference type="STRING" id="192903.SAMN04488513_106145"/>
<evidence type="ECO:0000259" key="2">
    <source>
        <dbReference type="Pfam" id="PF13439"/>
    </source>
</evidence>
<reference evidence="4" key="1">
    <citation type="submission" date="2016-11" db="EMBL/GenBank/DDBJ databases">
        <authorList>
            <person name="Varghese N."/>
            <person name="Submissions S."/>
        </authorList>
    </citation>
    <scope>NUCLEOTIDE SEQUENCE [LARGE SCALE GENOMIC DNA]</scope>
    <source>
        <strain evidence="4">DSM 19858</strain>
    </source>
</reference>
<gene>
    <name evidence="3" type="ORF">SAMN04488513_106145</name>
</gene>
<sequence>MRILFLIDNLRKGGKERRMLELVKGLLHEKDIAVEIVIFKNQIEYAIIGELAVKVHVIERKPKYAPTPFFKLFRICREFGPDIIHSWSTMCSLYAIPVCKLRRTKLVNGNIAKAPNYSSIWKKELLLAKLSFVFSDLIIGNSSAGLKAYRAPISKSTAIKNGFDFRRTQGLEETRAIKEKYNIKTKKVVAKIAAFANRKDYETYILAAKIVLAKREDITFLAIGSGTNLEQIKKLVPKAIEDKVIFTGAIQDIESVVNTIDIGVLCTNSTLHGEGISNSILEYMALGKPVIATRGGGTDEIVINNETGYLIPPKSPQILADKILELIDDPKKSSEMGQKGKSRIKTHFNLEHMTHQYLEVYNKL</sequence>
<proteinExistence type="predicted"/>
<evidence type="ECO:0000313" key="4">
    <source>
        <dbReference type="Proteomes" id="UP000184543"/>
    </source>
</evidence>
<dbReference type="GO" id="GO:0016757">
    <property type="term" value="F:glycosyltransferase activity"/>
    <property type="evidence" value="ECO:0007669"/>
    <property type="project" value="InterPro"/>
</dbReference>
<keyword evidence="3" id="KW-0808">Transferase</keyword>
<dbReference type="Pfam" id="PF13439">
    <property type="entry name" value="Glyco_transf_4"/>
    <property type="match status" value="1"/>
</dbReference>
<dbReference type="AlphaFoldDB" id="A0A1M6KPD3"/>
<dbReference type="PANTHER" id="PTHR12526:SF630">
    <property type="entry name" value="GLYCOSYLTRANSFERASE"/>
    <property type="match status" value="1"/>
</dbReference>
<evidence type="ECO:0000259" key="1">
    <source>
        <dbReference type="Pfam" id="PF00534"/>
    </source>
</evidence>
<name>A0A1M6KPD3_9FLAO</name>
<feature type="domain" description="Glycosyl transferase family 1" evidence="1">
    <location>
        <begin position="175"/>
        <end position="342"/>
    </location>
</feature>
<feature type="domain" description="Glycosyltransferase subfamily 4-like N-terminal" evidence="2">
    <location>
        <begin position="13"/>
        <end position="164"/>
    </location>
</feature>
<accession>A0A1M6KPD3</accession>
<evidence type="ECO:0000313" key="3">
    <source>
        <dbReference type="EMBL" id="SHJ60819.1"/>
    </source>
</evidence>
<keyword evidence="4" id="KW-1185">Reference proteome</keyword>
<dbReference type="Proteomes" id="UP000184543">
    <property type="component" value="Unassembled WGS sequence"/>
</dbReference>
<dbReference type="Pfam" id="PF00534">
    <property type="entry name" value="Glycos_transf_1"/>
    <property type="match status" value="1"/>
</dbReference>
<dbReference type="InterPro" id="IPR028098">
    <property type="entry name" value="Glyco_trans_4-like_N"/>
</dbReference>
<dbReference type="InterPro" id="IPR001296">
    <property type="entry name" value="Glyco_trans_1"/>
</dbReference>
<dbReference type="Gene3D" id="3.40.50.2000">
    <property type="entry name" value="Glycogen Phosphorylase B"/>
    <property type="match status" value="2"/>
</dbReference>
<dbReference type="EMBL" id="FQYU01000006">
    <property type="protein sequence ID" value="SHJ60819.1"/>
    <property type="molecule type" value="Genomic_DNA"/>
</dbReference>
<dbReference type="RefSeq" id="WP_072994686.1">
    <property type="nucleotide sequence ID" value="NZ_FQYU01000006.1"/>
</dbReference>
<dbReference type="PANTHER" id="PTHR12526">
    <property type="entry name" value="GLYCOSYLTRANSFERASE"/>
    <property type="match status" value="1"/>
</dbReference>
<dbReference type="SUPFAM" id="SSF53756">
    <property type="entry name" value="UDP-Glycosyltransferase/glycogen phosphorylase"/>
    <property type="match status" value="1"/>
</dbReference>
<protein>
    <submittedName>
        <fullName evidence="3">Glycosyltransferase involved in cell wall bisynthesis</fullName>
    </submittedName>
</protein>
<organism evidence="3 4">
    <name type="scientific">Pseudozobellia thermophila</name>
    <dbReference type="NCBI Taxonomy" id="192903"/>
    <lineage>
        <taxon>Bacteria</taxon>
        <taxon>Pseudomonadati</taxon>
        <taxon>Bacteroidota</taxon>
        <taxon>Flavobacteriia</taxon>
        <taxon>Flavobacteriales</taxon>
        <taxon>Flavobacteriaceae</taxon>
        <taxon>Pseudozobellia</taxon>
    </lineage>
</organism>